<proteinExistence type="predicted"/>
<dbReference type="Pfam" id="PF00034">
    <property type="entry name" value="Cytochrom_C"/>
    <property type="match status" value="1"/>
</dbReference>
<evidence type="ECO:0000256" key="1">
    <source>
        <dbReference type="ARBA" id="ARBA00022448"/>
    </source>
</evidence>
<name>A0A286G8P3_9PROT</name>
<dbReference type="EMBL" id="OCNJ01000002">
    <property type="protein sequence ID" value="SOD91900.1"/>
    <property type="molecule type" value="Genomic_DNA"/>
</dbReference>
<evidence type="ECO:0000256" key="5">
    <source>
        <dbReference type="ARBA" id="ARBA00023004"/>
    </source>
</evidence>
<dbReference type="PANTHER" id="PTHR11961">
    <property type="entry name" value="CYTOCHROME C"/>
    <property type="match status" value="1"/>
</dbReference>
<dbReference type="OrthoDB" id="9805828at2"/>
<feature type="chain" id="PRO_5012222493" evidence="7">
    <location>
        <begin position="24"/>
        <end position="135"/>
    </location>
</feature>
<dbReference type="Proteomes" id="UP000219621">
    <property type="component" value="Unassembled WGS sequence"/>
</dbReference>
<dbReference type="RefSeq" id="WP_097277936.1">
    <property type="nucleotide sequence ID" value="NZ_OCNJ01000002.1"/>
</dbReference>
<dbReference type="InterPro" id="IPR036909">
    <property type="entry name" value="Cyt_c-like_dom_sf"/>
</dbReference>
<evidence type="ECO:0000256" key="3">
    <source>
        <dbReference type="ARBA" id="ARBA00022723"/>
    </source>
</evidence>
<evidence type="ECO:0000259" key="8">
    <source>
        <dbReference type="PROSITE" id="PS51007"/>
    </source>
</evidence>
<keyword evidence="2 6" id="KW-0349">Heme</keyword>
<dbReference type="PRINTS" id="PR00604">
    <property type="entry name" value="CYTCHRMECIAB"/>
</dbReference>
<feature type="domain" description="Cytochrome c" evidence="8">
    <location>
        <begin position="25"/>
        <end position="135"/>
    </location>
</feature>
<evidence type="ECO:0000256" key="7">
    <source>
        <dbReference type="SAM" id="SignalP"/>
    </source>
</evidence>
<keyword evidence="3 6" id="KW-0479">Metal-binding</keyword>
<gene>
    <name evidence="9" type="ORF">SAMN05421508_102165</name>
</gene>
<protein>
    <submittedName>
        <fullName evidence="9">Cytochrome c</fullName>
    </submittedName>
</protein>
<dbReference type="GO" id="GO:0009055">
    <property type="term" value="F:electron transfer activity"/>
    <property type="evidence" value="ECO:0007669"/>
    <property type="project" value="InterPro"/>
</dbReference>
<organism evidence="9 10">
    <name type="scientific">Caenispirillum bisanense</name>
    <dbReference type="NCBI Taxonomy" id="414052"/>
    <lineage>
        <taxon>Bacteria</taxon>
        <taxon>Pseudomonadati</taxon>
        <taxon>Pseudomonadota</taxon>
        <taxon>Alphaproteobacteria</taxon>
        <taxon>Rhodospirillales</taxon>
        <taxon>Novispirillaceae</taxon>
        <taxon>Caenispirillum</taxon>
    </lineage>
</organism>
<dbReference type="SUPFAM" id="SSF46626">
    <property type="entry name" value="Cytochrome c"/>
    <property type="match status" value="1"/>
</dbReference>
<evidence type="ECO:0000313" key="10">
    <source>
        <dbReference type="Proteomes" id="UP000219621"/>
    </source>
</evidence>
<reference evidence="10" key="1">
    <citation type="submission" date="2017-09" db="EMBL/GenBank/DDBJ databases">
        <authorList>
            <person name="Varghese N."/>
            <person name="Submissions S."/>
        </authorList>
    </citation>
    <scope>NUCLEOTIDE SEQUENCE [LARGE SCALE GENOMIC DNA]</scope>
    <source>
        <strain evidence="10">USBA 140</strain>
    </source>
</reference>
<feature type="signal peptide" evidence="7">
    <location>
        <begin position="1"/>
        <end position="23"/>
    </location>
</feature>
<evidence type="ECO:0000313" key="9">
    <source>
        <dbReference type="EMBL" id="SOD91900.1"/>
    </source>
</evidence>
<keyword evidence="10" id="KW-1185">Reference proteome</keyword>
<dbReference type="GO" id="GO:0020037">
    <property type="term" value="F:heme binding"/>
    <property type="evidence" value="ECO:0007669"/>
    <property type="project" value="InterPro"/>
</dbReference>
<keyword evidence="7" id="KW-0732">Signal</keyword>
<dbReference type="AlphaFoldDB" id="A0A286G8P3"/>
<evidence type="ECO:0000256" key="4">
    <source>
        <dbReference type="ARBA" id="ARBA00022982"/>
    </source>
</evidence>
<sequence>MRKTLTIATLAAVGLAFAGPAAAAGDAAAGEKVAKKCLACHDLSDAKANKVGPALFGVAGGSMGTVDGFKYSDDFLAAAKAAGTWDEAALMAYLEDPTAYVRDKAGDPKARSKMTFKLKDEKDRQDVIAYLMTLK</sequence>
<evidence type="ECO:0000256" key="2">
    <source>
        <dbReference type="ARBA" id="ARBA00022617"/>
    </source>
</evidence>
<dbReference type="PROSITE" id="PS51007">
    <property type="entry name" value="CYTC"/>
    <property type="match status" value="1"/>
</dbReference>
<accession>A0A286G8P3</accession>
<keyword evidence="1" id="KW-0813">Transport</keyword>
<keyword evidence="4" id="KW-0249">Electron transport</keyword>
<keyword evidence="5 6" id="KW-0408">Iron</keyword>
<dbReference type="GO" id="GO:0046872">
    <property type="term" value="F:metal ion binding"/>
    <property type="evidence" value="ECO:0007669"/>
    <property type="project" value="UniProtKB-KW"/>
</dbReference>
<dbReference type="InterPro" id="IPR009056">
    <property type="entry name" value="Cyt_c-like_dom"/>
</dbReference>
<evidence type="ECO:0000256" key="6">
    <source>
        <dbReference type="PROSITE-ProRule" id="PRU00433"/>
    </source>
</evidence>
<dbReference type="Gene3D" id="1.10.760.10">
    <property type="entry name" value="Cytochrome c-like domain"/>
    <property type="match status" value="1"/>
</dbReference>
<dbReference type="InterPro" id="IPR002327">
    <property type="entry name" value="Cyt_c_1A/1B"/>
</dbReference>